<keyword evidence="3" id="KW-1185">Reference proteome</keyword>
<feature type="region of interest" description="Disordered" evidence="1">
    <location>
        <begin position="57"/>
        <end position="80"/>
    </location>
</feature>
<protein>
    <submittedName>
        <fullName evidence="2">Uncharacterized protein</fullName>
    </submittedName>
</protein>
<feature type="compositionally biased region" description="Polar residues" evidence="1">
    <location>
        <begin position="22"/>
        <end position="31"/>
    </location>
</feature>
<proteinExistence type="predicted"/>
<accession>A0A1Y2CFC4</accession>
<dbReference type="OrthoDB" id="10313645at2759"/>
<organism evidence="2 3">
    <name type="scientific">Rhizoclosmatium globosum</name>
    <dbReference type="NCBI Taxonomy" id="329046"/>
    <lineage>
        <taxon>Eukaryota</taxon>
        <taxon>Fungi</taxon>
        <taxon>Fungi incertae sedis</taxon>
        <taxon>Chytridiomycota</taxon>
        <taxon>Chytridiomycota incertae sedis</taxon>
        <taxon>Chytridiomycetes</taxon>
        <taxon>Chytridiales</taxon>
        <taxon>Chytriomycetaceae</taxon>
        <taxon>Rhizoclosmatium</taxon>
    </lineage>
</organism>
<feature type="non-terminal residue" evidence="2">
    <location>
        <position position="1"/>
    </location>
</feature>
<comment type="caution">
    <text evidence="2">The sequence shown here is derived from an EMBL/GenBank/DDBJ whole genome shotgun (WGS) entry which is preliminary data.</text>
</comment>
<feature type="region of interest" description="Disordered" evidence="1">
    <location>
        <begin position="1"/>
        <end position="31"/>
    </location>
</feature>
<evidence type="ECO:0000313" key="2">
    <source>
        <dbReference type="EMBL" id="ORY45750.1"/>
    </source>
</evidence>
<evidence type="ECO:0000313" key="3">
    <source>
        <dbReference type="Proteomes" id="UP000193642"/>
    </source>
</evidence>
<gene>
    <name evidence="2" type="ORF">BCR33DRAFT_716381</name>
</gene>
<dbReference type="Proteomes" id="UP000193642">
    <property type="component" value="Unassembled WGS sequence"/>
</dbReference>
<sequence>MPALPPNLKALPPSKTIAAPAPSSQSTSLNATTSIAPTVTTVDKLPLKPLQTKVHPTVAAATPSPSLNQTTTLTPSSNASNPIDLAIDELGSSHLKHESLVGIVEFVALLHILPILRAWKEKQKRLLKKTDYKSIRDIRRLIR</sequence>
<feature type="compositionally biased region" description="Low complexity" evidence="1">
    <location>
        <begin position="1"/>
        <end position="13"/>
    </location>
</feature>
<evidence type="ECO:0000256" key="1">
    <source>
        <dbReference type="SAM" id="MobiDB-lite"/>
    </source>
</evidence>
<name>A0A1Y2CFC4_9FUNG</name>
<reference evidence="2 3" key="1">
    <citation type="submission" date="2016-07" db="EMBL/GenBank/DDBJ databases">
        <title>Pervasive Adenine N6-methylation of Active Genes in Fungi.</title>
        <authorList>
            <consortium name="DOE Joint Genome Institute"/>
            <person name="Mondo S.J."/>
            <person name="Dannebaum R.O."/>
            <person name="Kuo R.C."/>
            <person name="Labutti K."/>
            <person name="Haridas S."/>
            <person name="Kuo A."/>
            <person name="Salamov A."/>
            <person name="Ahrendt S.R."/>
            <person name="Lipzen A."/>
            <person name="Sullivan W."/>
            <person name="Andreopoulos W.B."/>
            <person name="Clum A."/>
            <person name="Lindquist E."/>
            <person name="Daum C."/>
            <person name="Ramamoorthy G.K."/>
            <person name="Gryganskyi A."/>
            <person name="Culley D."/>
            <person name="Magnuson J.K."/>
            <person name="James T.Y."/>
            <person name="O'Malley M.A."/>
            <person name="Stajich J.E."/>
            <person name="Spatafora J.W."/>
            <person name="Visel A."/>
            <person name="Grigoriev I.V."/>
        </authorList>
    </citation>
    <scope>NUCLEOTIDE SEQUENCE [LARGE SCALE GENOMIC DNA]</scope>
    <source>
        <strain evidence="2 3">JEL800</strain>
    </source>
</reference>
<feature type="compositionally biased region" description="Polar residues" evidence="1">
    <location>
        <begin position="63"/>
        <end position="80"/>
    </location>
</feature>
<dbReference type="AlphaFoldDB" id="A0A1Y2CFC4"/>
<dbReference type="EMBL" id="MCGO01000019">
    <property type="protein sequence ID" value="ORY45750.1"/>
    <property type="molecule type" value="Genomic_DNA"/>
</dbReference>